<proteinExistence type="predicted"/>
<dbReference type="Proteomes" id="UP000054387">
    <property type="component" value="Unassembled WGS sequence"/>
</dbReference>
<dbReference type="OrthoDB" id="269495at2157"/>
<dbReference type="AlphaFoldDB" id="A0A0W1R784"/>
<keyword evidence="3" id="KW-1185">Reference proteome</keyword>
<feature type="transmembrane region" description="Helical" evidence="1">
    <location>
        <begin position="72"/>
        <end position="91"/>
    </location>
</feature>
<evidence type="ECO:0000313" key="3">
    <source>
        <dbReference type="Proteomes" id="UP000054387"/>
    </source>
</evidence>
<comment type="caution">
    <text evidence="2">The sequence shown here is derived from an EMBL/GenBank/DDBJ whole genome shotgun (WGS) entry which is preliminary data.</text>
</comment>
<feature type="transmembrane region" description="Helical" evidence="1">
    <location>
        <begin position="6"/>
        <end position="27"/>
    </location>
</feature>
<accession>A0A0W1R784</accession>
<evidence type="ECO:0000256" key="1">
    <source>
        <dbReference type="SAM" id="Phobius"/>
    </source>
</evidence>
<sequence>MIDSTFLVLVGLTVLAFEFDTALYVIWCRLVGIEPTLIVGYANLSRSWRVVVVTSIGASFGVFSSVVTDLYVGAAGVVFGAATLFAGVMLYELALHIASEAGIALSVTGSRSES</sequence>
<gene>
    <name evidence="2" type="ORF">AUR64_14830</name>
</gene>
<dbReference type="EMBL" id="LOPU01000029">
    <property type="protein sequence ID" value="KTG09072.1"/>
    <property type="molecule type" value="Genomic_DNA"/>
</dbReference>
<evidence type="ECO:0000313" key="2">
    <source>
        <dbReference type="EMBL" id="KTG09072.1"/>
    </source>
</evidence>
<dbReference type="STRING" id="1514971.AUR64_14830"/>
<name>A0A0W1R784_9EURY</name>
<organism evidence="2 3">
    <name type="scientific">Haloprofundus marisrubri</name>
    <dbReference type="NCBI Taxonomy" id="1514971"/>
    <lineage>
        <taxon>Archaea</taxon>
        <taxon>Methanobacteriati</taxon>
        <taxon>Methanobacteriota</taxon>
        <taxon>Stenosarchaea group</taxon>
        <taxon>Halobacteria</taxon>
        <taxon>Halobacteriales</taxon>
        <taxon>Haloferacaceae</taxon>
        <taxon>Haloprofundus</taxon>
    </lineage>
</organism>
<keyword evidence="1" id="KW-1133">Transmembrane helix</keyword>
<feature type="transmembrane region" description="Helical" evidence="1">
    <location>
        <begin position="48"/>
        <end position="66"/>
    </location>
</feature>
<reference evidence="2 3" key="1">
    <citation type="submission" date="2015-12" db="EMBL/GenBank/DDBJ databases">
        <title>Haloprofundus marisrubri gen. nov., sp. nov., an extremely halophilic archaeon isolated from the Discovery deep brine-seawater interface in the Red Sea.</title>
        <authorList>
            <person name="Zhang G."/>
            <person name="Stingl U."/>
            <person name="Rashid M."/>
        </authorList>
    </citation>
    <scope>NUCLEOTIDE SEQUENCE [LARGE SCALE GENOMIC DNA]</scope>
    <source>
        <strain evidence="2 3">SB9</strain>
    </source>
</reference>
<dbReference type="RefSeq" id="WP_058582225.1">
    <property type="nucleotide sequence ID" value="NZ_LOPU01000029.1"/>
</dbReference>
<keyword evidence="1" id="KW-0472">Membrane</keyword>
<keyword evidence="1" id="KW-0812">Transmembrane</keyword>
<protein>
    <submittedName>
        <fullName evidence="2">Uncharacterized protein</fullName>
    </submittedName>
</protein>